<feature type="domain" description="Response regulatory" evidence="3">
    <location>
        <begin position="1"/>
        <end position="67"/>
    </location>
</feature>
<dbReference type="InterPro" id="IPR011006">
    <property type="entry name" value="CheY-like_superfamily"/>
</dbReference>
<dbReference type="InterPro" id="IPR036388">
    <property type="entry name" value="WH-like_DNA-bd_sf"/>
</dbReference>
<sequence>MPKINGIELARRVWETKPGARFLFWSQYDDEMYVRALAKIVPAETVYGYILKNNSLELLEKAVNAVFEECQCWIDPHVRPVQARAHKHATSISDIEFEVLIDLALGLTDNAIAERHYLSRRGVQNRLQSLYMKLGANAEAYTLCDSELINVRMRAVALALQRGLINQFELQKEEEKLAAWIKFQNSHA</sequence>
<dbReference type="InterPro" id="IPR039420">
    <property type="entry name" value="WalR-like"/>
</dbReference>
<accession>A0A401JFC6</accession>
<dbReference type="PANTHER" id="PTHR43214:SF43">
    <property type="entry name" value="TWO-COMPONENT RESPONSE REGULATOR"/>
    <property type="match status" value="1"/>
</dbReference>
<evidence type="ECO:0000313" key="5">
    <source>
        <dbReference type="Proteomes" id="UP000286806"/>
    </source>
</evidence>
<dbReference type="InterPro" id="IPR001789">
    <property type="entry name" value="Sig_transdc_resp-reg_receiver"/>
</dbReference>
<dbReference type="Gene3D" id="3.40.50.2300">
    <property type="match status" value="1"/>
</dbReference>
<dbReference type="SUPFAM" id="SSF46894">
    <property type="entry name" value="C-terminal effector domain of the bipartite response regulators"/>
    <property type="match status" value="1"/>
</dbReference>
<keyword evidence="5" id="KW-1185">Reference proteome</keyword>
<evidence type="ECO:0000256" key="1">
    <source>
        <dbReference type="ARBA" id="ARBA00023125"/>
    </source>
</evidence>
<gene>
    <name evidence="4" type="ORF">SFMTTN_2145</name>
</gene>
<dbReference type="GO" id="GO:0003677">
    <property type="term" value="F:DNA binding"/>
    <property type="evidence" value="ECO:0007669"/>
    <property type="project" value="UniProtKB-KW"/>
</dbReference>
<comment type="caution">
    <text evidence="4">The sequence shown here is derived from an EMBL/GenBank/DDBJ whole genome shotgun (WGS) entry which is preliminary data.</text>
</comment>
<comment type="caution">
    <text evidence="2">Lacks conserved residue(s) required for the propagation of feature annotation.</text>
</comment>
<protein>
    <submittedName>
        <fullName evidence="4">DNA-binding response regulator, LuxR family</fullName>
    </submittedName>
</protein>
<organism evidence="4 5">
    <name type="scientific">Sulfuriferula multivorans</name>
    <dbReference type="NCBI Taxonomy" id="1559896"/>
    <lineage>
        <taxon>Bacteria</taxon>
        <taxon>Pseudomonadati</taxon>
        <taxon>Pseudomonadota</taxon>
        <taxon>Betaproteobacteria</taxon>
        <taxon>Nitrosomonadales</taxon>
        <taxon>Sulfuricellaceae</taxon>
        <taxon>Sulfuriferula</taxon>
    </lineage>
</organism>
<dbReference type="SUPFAM" id="SSF52172">
    <property type="entry name" value="CheY-like"/>
    <property type="match status" value="1"/>
</dbReference>
<evidence type="ECO:0000313" key="4">
    <source>
        <dbReference type="EMBL" id="GBL46332.1"/>
    </source>
</evidence>
<name>A0A401JFC6_9PROT</name>
<keyword evidence="1 4" id="KW-0238">DNA-binding</keyword>
<evidence type="ECO:0000259" key="3">
    <source>
        <dbReference type="PROSITE" id="PS50110"/>
    </source>
</evidence>
<dbReference type="GO" id="GO:0000160">
    <property type="term" value="P:phosphorelay signal transduction system"/>
    <property type="evidence" value="ECO:0007669"/>
    <property type="project" value="InterPro"/>
</dbReference>
<dbReference type="PANTHER" id="PTHR43214">
    <property type="entry name" value="TWO-COMPONENT RESPONSE REGULATOR"/>
    <property type="match status" value="1"/>
</dbReference>
<dbReference type="PROSITE" id="PS50110">
    <property type="entry name" value="RESPONSE_REGULATORY"/>
    <property type="match status" value="1"/>
</dbReference>
<dbReference type="AlphaFoldDB" id="A0A401JFC6"/>
<evidence type="ECO:0000256" key="2">
    <source>
        <dbReference type="PROSITE-ProRule" id="PRU00169"/>
    </source>
</evidence>
<proteinExistence type="predicted"/>
<dbReference type="Gene3D" id="1.10.10.10">
    <property type="entry name" value="Winged helix-like DNA-binding domain superfamily/Winged helix DNA-binding domain"/>
    <property type="match status" value="1"/>
</dbReference>
<dbReference type="EMBL" id="BGOW01000017">
    <property type="protein sequence ID" value="GBL46332.1"/>
    <property type="molecule type" value="Genomic_DNA"/>
</dbReference>
<dbReference type="InterPro" id="IPR016032">
    <property type="entry name" value="Sig_transdc_resp-reg_C-effctor"/>
</dbReference>
<dbReference type="Proteomes" id="UP000286806">
    <property type="component" value="Unassembled WGS sequence"/>
</dbReference>
<reference evidence="4 5" key="1">
    <citation type="journal article" date="2019" name="Front. Microbiol.">
        <title>Genomes of Neutrophilic Sulfur-Oxidizing Chemolithoautotrophs Representing 9 Proteobacterial Species From 8 Genera.</title>
        <authorList>
            <person name="Watanabe T."/>
            <person name="Kojima H."/>
            <person name="Umezawa K."/>
            <person name="Hori C."/>
            <person name="Takasuka T.E."/>
            <person name="Kato Y."/>
            <person name="Fukui M."/>
        </authorList>
    </citation>
    <scope>NUCLEOTIDE SEQUENCE [LARGE SCALE GENOMIC DNA]</scope>
    <source>
        <strain evidence="4 5">TTN</strain>
    </source>
</reference>
<dbReference type="GO" id="GO:0006355">
    <property type="term" value="P:regulation of DNA-templated transcription"/>
    <property type="evidence" value="ECO:0007669"/>
    <property type="project" value="InterPro"/>
</dbReference>